<feature type="signal peptide" evidence="1">
    <location>
        <begin position="1"/>
        <end position="24"/>
    </location>
</feature>
<keyword evidence="1" id="KW-0732">Signal</keyword>
<dbReference type="Gene3D" id="2.60.40.10">
    <property type="entry name" value="Immunoglobulins"/>
    <property type="match status" value="1"/>
</dbReference>
<evidence type="ECO:0008006" key="4">
    <source>
        <dbReference type="Google" id="ProtNLM"/>
    </source>
</evidence>
<dbReference type="Proteomes" id="UP000314294">
    <property type="component" value="Unassembled WGS sequence"/>
</dbReference>
<dbReference type="InterPro" id="IPR013783">
    <property type="entry name" value="Ig-like_fold"/>
</dbReference>
<accession>A0A4Z2IKW4</accession>
<feature type="chain" id="PRO_5021438033" description="Immunoglobulin subtype domain-containing protein" evidence="1">
    <location>
        <begin position="25"/>
        <end position="177"/>
    </location>
</feature>
<reference evidence="2 3" key="1">
    <citation type="submission" date="2019-03" db="EMBL/GenBank/DDBJ databases">
        <title>First draft genome of Liparis tanakae, snailfish: a comprehensive survey of snailfish specific genes.</title>
        <authorList>
            <person name="Kim W."/>
            <person name="Song I."/>
            <person name="Jeong J.-H."/>
            <person name="Kim D."/>
            <person name="Kim S."/>
            <person name="Ryu S."/>
            <person name="Song J.Y."/>
            <person name="Lee S.K."/>
        </authorList>
    </citation>
    <scope>NUCLEOTIDE SEQUENCE [LARGE SCALE GENOMIC DNA]</scope>
    <source>
        <tissue evidence="2">Muscle</tissue>
    </source>
</reference>
<dbReference type="AlphaFoldDB" id="A0A4Z2IKW4"/>
<proteinExistence type="predicted"/>
<protein>
    <recommendedName>
        <fullName evidence="4">Immunoglobulin subtype domain-containing protein</fullName>
    </recommendedName>
</protein>
<dbReference type="SUPFAM" id="SSF48726">
    <property type="entry name" value="Immunoglobulin"/>
    <property type="match status" value="1"/>
</dbReference>
<keyword evidence="3" id="KW-1185">Reference proteome</keyword>
<comment type="caution">
    <text evidence="2">The sequence shown here is derived from an EMBL/GenBank/DDBJ whole genome shotgun (WGS) entry which is preliminary data.</text>
</comment>
<name>A0A4Z2IKW4_9TELE</name>
<dbReference type="OrthoDB" id="8841032at2759"/>
<dbReference type="EMBL" id="SRLO01000073">
    <property type="protein sequence ID" value="TNN78455.1"/>
    <property type="molecule type" value="Genomic_DNA"/>
</dbReference>
<dbReference type="InterPro" id="IPR036179">
    <property type="entry name" value="Ig-like_dom_sf"/>
</dbReference>
<evidence type="ECO:0000313" key="2">
    <source>
        <dbReference type="EMBL" id="TNN78455.1"/>
    </source>
</evidence>
<evidence type="ECO:0000313" key="3">
    <source>
        <dbReference type="Proteomes" id="UP000314294"/>
    </source>
</evidence>
<organism evidence="2 3">
    <name type="scientific">Liparis tanakae</name>
    <name type="common">Tanaka's snailfish</name>
    <dbReference type="NCBI Taxonomy" id="230148"/>
    <lineage>
        <taxon>Eukaryota</taxon>
        <taxon>Metazoa</taxon>
        <taxon>Chordata</taxon>
        <taxon>Craniata</taxon>
        <taxon>Vertebrata</taxon>
        <taxon>Euteleostomi</taxon>
        <taxon>Actinopterygii</taxon>
        <taxon>Neopterygii</taxon>
        <taxon>Teleostei</taxon>
        <taxon>Neoteleostei</taxon>
        <taxon>Acanthomorphata</taxon>
        <taxon>Eupercaria</taxon>
        <taxon>Perciformes</taxon>
        <taxon>Cottioidei</taxon>
        <taxon>Cottales</taxon>
        <taxon>Liparidae</taxon>
        <taxon>Liparis</taxon>
    </lineage>
</organism>
<gene>
    <name evidence="2" type="ORF">EYF80_011238</name>
</gene>
<evidence type="ECO:0000256" key="1">
    <source>
        <dbReference type="SAM" id="SignalP"/>
    </source>
</evidence>
<sequence>MDLQYFLSWKAALLFLLMPRGLRCLSVHILNQEPVHVIPGSSLVLKARIELGPLEEVSTLTWQREPETGTDHERAALASCPGGLECVGTRPNVRASVERQEATLQVDGYGEADSGVYGVSVTDHAGTRVTAQCIVRTYGTVDTDGDLGSLQRLHPKKEMEVAESHICHVELDLHALL</sequence>